<sequence>MHSAFSSTSEPFRRLYVAVHPVLRCQDKDTFPVDPRLTVAEAPAEMEEEPLRSRSPVPVVEDKLTAVQALRKIASKGTDVKPPLQGLVLVPAQGSQPCHGVPCAGSSKFKVCLSEVPCQICESRL</sequence>
<gene>
    <name evidence="1" type="ORF">ARMGADRAFT_1089030</name>
</gene>
<name>A0A2H3CQY2_ARMGA</name>
<accession>A0A2H3CQY2</accession>
<organism evidence="1 2">
    <name type="scientific">Armillaria gallica</name>
    <name type="common">Bulbous honey fungus</name>
    <name type="synonym">Armillaria bulbosa</name>
    <dbReference type="NCBI Taxonomy" id="47427"/>
    <lineage>
        <taxon>Eukaryota</taxon>
        <taxon>Fungi</taxon>
        <taxon>Dikarya</taxon>
        <taxon>Basidiomycota</taxon>
        <taxon>Agaricomycotina</taxon>
        <taxon>Agaricomycetes</taxon>
        <taxon>Agaricomycetidae</taxon>
        <taxon>Agaricales</taxon>
        <taxon>Marasmiineae</taxon>
        <taxon>Physalacriaceae</taxon>
        <taxon>Armillaria</taxon>
    </lineage>
</organism>
<reference evidence="2" key="1">
    <citation type="journal article" date="2017" name="Nat. Ecol. Evol.">
        <title>Genome expansion and lineage-specific genetic innovations in the forest pathogenic fungi Armillaria.</title>
        <authorList>
            <person name="Sipos G."/>
            <person name="Prasanna A.N."/>
            <person name="Walter M.C."/>
            <person name="O'Connor E."/>
            <person name="Balint B."/>
            <person name="Krizsan K."/>
            <person name="Kiss B."/>
            <person name="Hess J."/>
            <person name="Varga T."/>
            <person name="Slot J."/>
            <person name="Riley R."/>
            <person name="Boka B."/>
            <person name="Rigling D."/>
            <person name="Barry K."/>
            <person name="Lee J."/>
            <person name="Mihaltcheva S."/>
            <person name="LaButti K."/>
            <person name="Lipzen A."/>
            <person name="Waldron R."/>
            <person name="Moloney N.M."/>
            <person name="Sperisen C."/>
            <person name="Kredics L."/>
            <person name="Vagvoelgyi C."/>
            <person name="Patrignani A."/>
            <person name="Fitzpatrick D."/>
            <person name="Nagy I."/>
            <person name="Doyle S."/>
            <person name="Anderson J.B."/>
            <person name="Grigoriev I.V."/>
            <person name="Gueldener U."/>
            <person name="Muensterkoetter M."/>
            <person name="Nagy L.G."/>
        </authorList>
    </citation>
    <scope>NUCLEOTIDE SEQUENCE [LARGE SCALE GENOMIC DNA]</scope>
    <source>
        <strain evidence="2">Ar21-2</strain>
    </source>
</reference>
<proteinExistence type="predicted"/>
<dbReference type="EMBL" id="KZ293703">
    <property type="protein sequence ID" value="PBK83804.1"/>
    <property type="molecule type" value="Genomic_DNA"/>
</dbReference>
<dbReference type="InParanoid" id="A0A2H3CQY2"/>
<dbReference type="Proteomes" id="UP000217790">
    <property type="component" value="Unassembled WGS sequence"/>
</dbReference>
<evidence type="ECO:0000313" key="2">
    <source>
        <dbReference type="Proteomes" id="UP000217790"/>
    </source>
</evidence>
<dbReference type="AlphaFoldDB" id="A0A2H3CQY2"/>
<keyword evidence="2" id="KW-1185">Reference proteome</keyword>
<evidence type="ECO:0000313" key="1">
    <source>
        <dbReference type="EMBL" id="PBK83804.1"/>
    </source>
</evidence>
<protein>
    <submittedName>
        <fullName evidence="1">Uncharacterized protein</fullName>
    </submittedName>
</protein>